<dbReference type="Gene3D" id="2.60.40.10">
    <property type="entry name" value="Immunoglobulins"/>
    <property type="match status" value="2"/>
</dbReference>
<dbReference type="InParanoid" id="L0HFN5"/>
<reference evidence="4 5" key="2">
    <citation type="journal article" date="2014" name="Genome Announc.">
        <title>Complete Genome Sequence of Methanoregula formicica SMSPT, a Mesophilic Hydrogenotrophic Methanogen Isolated from a Methanogenic Upflow Anaerobic Sludge Blanket Reactor.</title>
        <authorList>
            <person name="Yamamoto K."/>
            <person name="Tamaki H."/>
            <person name="Cadillo-Quiroz H."/>
            <person name="Imachi H."/>
            <person name="Kyrpides N."/>
            <person name="Woyke T."/>
            <person name="Goodwin L."/>
            <person name="Zinder S.H."/>
            <person name="Kamagata Y."/>
            <person name="Liu W.T."/>
        </authorList>
    </citation>
    <scope>NUCLEOTIDE SEQUENCE [LARGE SCALE GENOMIC DNA]</scope>
    <source>
        <strain evidence="5">DSM 22288 / NBRC 105244 / SMSP</strain>
    </source>
</reference>
<keyword evidence="1" id="KW-1133">Transmembrane helix</keyword>
<reference evidence="5" key="1">
    <citation type="submission" date="2011-12" db="EMBL/GenBank/DDBJ databases">
        <title>Complete sequence of Methanoregula formicicum SMSP.</title>
        <authorList>
            <person name="Lucas S."/>
            <person name="Han J."/>
            <person name="Lapidus A."/>
            <person name="Cheng J.-F."/>
            <person name="Goodwin L."/>
            <person name="Pitluck S."/>
            <person name="Peters L."/>
            <person name="Ovchinnikova G."/>
            <person name="Teshima H."/>
            <person name="Detter J.C."/>
            <person name="Han C."/>
            <person name="Tapia R."/>
            <person name="Land M."/>
            <person name="Hauser L."/>
            <person name="Kyrpides N."/>
            <person name="Ivanova N."/>
            <person name="Pagani I."/>
            <person name="Imachi H."/>
            <person name="Tamaki H."/>
            <person name="Sekiguchi Y."/>
            <person name="Kamagata Y."/>
            <person name="Cadillo-Quiroz H."/>
            <person name="Zinder S."/>
            <person name="Liu W.-T."/>
            <person name="Woyke T."/>
        </authorList>
    </citation>
    <scope>NUCLEOTIDE SEQUENCE [LARGE SCALE GENOMIC DNA]</scope>
    <source>
        <strain evidence="5">DSM 22288 / NBRC 105244 / SMSP</strain>
    </source>
</reference>
<dbReference type="AlphaFoldDB" id="L0HFN5"/>
<keyword evidence="5" id="KW-1185">Reference proteome</keyword>
<protein>
    <submittedName>
        <fullName evidence="4">CARDB domain-containing protein</fullName>
    </submittedName>
</protein>
<feature type="transmembrane region" description="Helical" evidence="1">
    <location>
        <begin position="457"/>
        <end position="474"/>
    </location>
</feature>
<evidence type="ECO:0000259" key="3">
    <source>
        <dbReference type="Pfam" id="PF11824"/>
    </source>
</evidence>
<accession>L0HFN5</accession>
<feature type="domain" description="DUF3344" evidence="3">
    <location>
        <begin position="29"/>
        <end position="325"/>
    </location>
</feature>
<feature type="domain" description="CARDB" evidence="2">
    <location>
        <begin position="497"/>
        <end position="591"/>
    </location>
</feature>
<dbReference type="eggNOG" id="arCOG03549">
    <property type="taxonomic scope" value="Archaea"/>
</dbReference>
<evidence type="ECO:0000313" key="4">
    <source>
        <dbReference type="EMBL" id="AGB01894.1"/>
    </source>
</evidence>
<dbReference type="EMBL" id="CP003167">
    <property type="protein sequence ID" value="AGB01894.1"/>
    <property type="molecule type" value="Genomic_DNA"/>
</dbReference>
<evidence type="ECO:0000313" key="5">
    <source>
        <dbReference type="Proteomes" id="UP000010824"/>
    </source>
</evidence>
<gene>
    <name evidence="4" type="ordered locus">Metfor_0837</name>
</gene>
<dbReference type="Proteomes" id="UP000010824">
    <property type="component" value="Chromosome"/>
</dbReference>
<keyword evidence="1" id="KW-0812">Transmembrane</keyword>
<name>L0HFN5_METFS</name>
<proteinExistence type="predicted"/>
<keyword evidence="1" id="KW-0472">Membrane</keyword>
<dbReference type="Pfam" id="PF11824">
    <property type="entry name" value="DUF3344"/>
    <property type="match status" value="1"/>
</dbReference>
<dbReference type="InterPro" id="IPR021779">
    <property type="entry name" value="DUF3344"/>
</dbReference>
<dbReference type="InterPro" id="IPR013783">
    <property type="entry name" value="Ig-like_fold"/>
</dbReference>
<dbReference type="STRING" id="593750.Metfor_0837"/>
<dbReference type="GeneID" id="14310150"/>
<dbReference type="RefSeq" id="WP_015284858.1">
    <property type="nucleotide sequence ID" value="NC_019943.1"/>
</dbReference>
<evidence type="ECO:0000259" key="2">
    <source>
        <dbReference type="Pfam" id="PF07705"/>
    </source>
</evidence>
<dbReference type="Pfam" id="PF07705">
    <property type="entry name" value="CARDB"/>
    <property type="match status" value="1"/>
</dbReference>
<dbReference type="HOGENOM" id="CLU_459030_0_0_2"/>
<evidence type="ECO:0000256" key="1">
    <source>
        <dbReference type="SAM" id="Phobius"/>
    </source>
</evidence>
<dbReference type="OrthoDB" id="110387at2157"/>
<dbReference type="InterPro" id="IPR011635">
    <property type="entry name" value="CARDB"/>
</dbReference>
<dbReference type="KEGG" id="mfo:Metfor_0837"/>
<feature type="transmembrane region" description="Helical" evidence="1">
    <location>
        <begin position="486"/>
        <end position="506"/>
    </location>
</feature>
<organism evidence="4 5">
    <name type="scientific">Methanoregula formicica (strain DSM 22288 / NBRC 105244 / SMSP)</name>
    <dbReference type="NCBI Taxonomy" id="593750"/>
    <lineage>
        <taxon>Archaea</taxon>
        <taxon>Methanobacteriati</taxon>
        <taxon>Methanobacteriota</taxon>
        <taxon>Stenosarchaea group</taxon>
        <taxon>Methanomicrobia</taxon>
        <taxon>Methanomicrobiales</taxon>
        <taxon>Methanoregulaceae</taxon>
        <taxon>Methanoregula</taxon>
    </lineage>
</organism>
<sequence length="599" mass="62465" precursor="true">MRNTTHATILLILLASALLAYPAGALYDFEGLPLAVAAQGTVEGNVIVFGQYGLKNPPYELGFSLPSAPRFARVYTGVWGGTEKYTGWADITINNKKKVRYLLNGDRDVNRELYESGHGIYWIAYDPTDLLTKGDNLISVTTSKGEAGNKLDGRVYAIVVIAAVDDPGAGGTQYWIAEGNENLHGEGWAGTNPTKHEDTNVTFASAGLSGMTRANLSVLLLAGGRGQPDYVQFNGQYLGKPVRNASDPKVTDIGDEVSFNAEGGAGTPSRYADMEVFDVTALVSEENTVRFIRGLDLDGDGTIATTGDAPEGEDYIHPVLAILTITKSGTGTGTDLAAEGLRAENAFAGENAVLEATVRSYGVPPAGPVPVTFAVDGKTLNTTQVVVPRSGIAVVQVPWVAAAGSHTITAGVAAPADTRPDNNEASLSLKAGTPPDLSVRIGSPVVMGNTAAAVTKSPLSAFWAIAAVGLLLAWHGRRRYPSPVQAGSLLLALMLVIPAIAVPVAAETGAREYTLPLQVTNSGGSDAPGFTVSVYLDGEKIAAKRIDAGLAAGATTDIPIPVFVAPGTHEVKVVVDEEGAIKDSSRGNNHAQGRYDFPG</sequence>